<gene>
    <name evidence="3" type="ORF">UREG_04648</name>
</gene>
<feature type="compositionally biased region" description="Gly residues" evidence="1">
    <location>
        <begin position="597"/>
        <end position="615"/>
    </location>
</feature>
<dbReference type="GO" id="GO:0000398">
    <property type="term" value="P:mRNA splicing, via spliceosome"/>
    <property type="evidence" value="ECO:0007669"/>
    <property type="project" value="TreeGrafter"/>
</dbReference>
<dbReference type="InterPro" id="IPR029052">
    <property type="entry name" value="Metallo-depent_PP-like"/>
</dbReference>
<reference evidence="4" key="1">
    <citation type="journal article" date="2009" name="Genome Res.">
        <title>Comparative genomic analyses of the human fungal pathogens Coccidioides and their relatives.</title>
        <authorList>
            <person name="Sharpton T.J."/>
            <person name="Stajich J.E."/>
            <person name="Rounsley S.D."/>
            <person name="Gardner M.J."/>
            <person name="Wortman J.R."/>
            <person name="Jordar V.S."/>
            <person name="Maiti R."/>
            <person name="Kodira C.D."/>
            <person name="Neafsey D.E."/>
            <person name="Zeng Q."/>
            <person name="Hung C.-Y."/>
            <person name="McMahan C."/>
            <person name="Muszewska A."/>
            <person name="Grynberg M."/>
            <person name="Mandel M.A."/>
            <person name="Kellner E.M."/>
            <person name="Barker B.M."/>
            <person name="Galgiani J.N."/>
            <person name="Orbach M.J."/>
            <person name="Kirkland T.N."/>
            <person name="Cole G.T."/>
            <person name="Henn M.R."/>
            <person name="Birren B.W."/>
            <person name="Taylor J.W."/>
        </authorList>
    </citation>
    <scope>NUCLEOTIDE SEQUENCE [LARGE SCALE GENOMIC DNA]</scope>
    <source>
        <strain evidence="4">UAMH 1704</strain>
    </source>
</reference>
<evidence type="ECO:0000313" key="3">
    <source>
        <dbReference type="EMBL" id="EEP79802.1"/>
    </source>
</evidence>
<dbReference type="AlphaFoldDB" id="C4JQ94"/>
<feature type="compositionally biased region" description="Polar residues" evidence="1">
    <location>
        <begin position="227"/>
        <end position="245"/>
    </location>
</feature>
<dbReference type="SUPFAM" id="SSF56300">
    <property type="entry name" value="Metallo-dependent phosphatases"/>
    <property type="match status" value="1"/>
</dbReference>
<evidence type="ECO:0000256" key="1">
    <source>
        <dbReference type="SAM" id="MobiDB-lite"/>
    </source>
</evidence>
<dbReference type="InterPro" id="IPR007708">
    <property type="entry name" value="DBR1_C"/>
</dbReference>
<accession>C4JQ94</accession>
<protein>
    <recommendedName>
        <fullName evidence="2">Lariat debranching enzyme C-terminal domain-containing protein</fullName>
    </recommendedName>
</protein>
<dbReference type="GeneID" id="8440033"/>
<feature type="domain" description="Lariat debranching enzyme C-terminal" evidence="2">
    <location>
        <begin position="422"/>
        <end position="570"/>
    </location>
</feature>
<dbReference type="RefSeq" id="XP_002545131.1">
    <property type="nucleotide sequence ID" value="XM_002545085.1"/>
</dbReference>
<proteinExistence type="predicted"/>
<dbReference type="OrthoDB" id="407609at2759"/>
<dbReference type="EMBL" id="CH476616">
    <property type="protein sequence ID" value="EEP79802.1"/>
    <property type="molecule type" value="Genomic_DNA"/>
</dbReference>
<keyword evidence="4" id="KW-1185">Reference proteome</keyword>
<dbReference type="PANTHER" id="PTHR12849:SF0">
    <property type="entry name" value="LARIAT DEBRANCHING ENZYME"/>
    <property type="match status" value="1"/>
</dbReference>
<dbReference type="InParanoid" id="C4JQ94"/>
<dbReference type="GO" id="GO:0008419">
    <property type="term" value="F:RNA lariat debranching enzyme activity"/>
    <property type="evidence" value="ECO:0007669"/>
    <property type="project" value="TreeGrafter"/>
</dbReference>
<feature type="region of interest" description="Disordered" evidence="1">
    <location>
        <begin position="222"/>
        <end position="257"/>
    </location>
</feature>
<dbReference type="Proteomes" id="UP000002058">
    <property type="component" value="Unassembled WGS sequence"/>
</dbReference>
<evidence type="ECO:0000259" key="2">
    <source>
        <dbReference type="SMART" id="SM01124"/>
    </source>
</evidence>
<dbReference type="SMART" id="SM01124">
    <property type="entry name" value="DBR1"/>
    <property type="match status" value="1"/>
</dbReference>
<dbReference type="PANTHER" id="PTHR12849">
    <property type="entry name" value="RNA LARIAT DEBRANCHING ENZYME"/>
    <property type="match status" value="1"/>
</dbReference>
<dbReference type="VEuPathDB" id="FungiDB:UREG_04648"/>
<dbReference type="KEGG" id="ure:UREG_04648"/>
<dbReference type="HOGENOM" id="CLU_005893_3_0_1"/>
<dbReference type="Pfam" id="PF05011">
    <property type="entry name" value="DBR1"/>
    <property type="match status" value="1"/>
</dbReference>
<dbReference type="eggNOG" id="KOG2863">
    <property type="taxonomic scope" value="Eukaryota"/>
</dbReference>
<dbReference type="GO" id="GO:0005634">
    <property type="term" value="C:nucleus"/>
    <property type="evidence" value="ECO:0007669"/>
    <property type="project" value="TreeGrafter"/>
</dbReference>
<organism evidence="3 4">
    <name type="scientific">Uncinocarpus reesii (strain UAMH 1704)</name>
    <dbReference type="NCBI Taxonomy" id="336963"/>
    <lineage>
        <taxon>Eukaryota</taxon>
        <taxon>Fungi</taxon>
        <taxon>Dikarya</taxon>
        <taxon>Ascomycota</taxon>
        <taxon>Pezizomycotina</taxon>
        <taxon>Eurotiomycetes</taxon>
        <taxon>Eurotiomycetidae</taxon>
        <taxon>Onygenales</taxon>
        <taxon>Onygenaceae</taxon>
        <taxon>Uncinocarpus</taxon>
    </lineage>
</organism>
<name>C4JQ94_UNCRE</name>
<evidence type="ECO:0000313" key="4">
    <source>
        <dbReference type="Proteomes" id="UP000002058"/>
    </source>
</evidence>
<dbReference type="STRING" id="336963.C4JQ94"/>
<dbReference type="OMA" id="GIDDPLC"/>
<feature type="region of interest" description="Disordered" evidence="1">
    <location>
        <begin position="588"/>
        <end position="629"/>
    </location>
</feature>
<sequence>MAVPPNYKKIGDFHEYYSGARHAPYLTVFIGGNHEASNHLFELYHGGWVAPNIYYLGAANIIRCGPLRIAGVSGIWKGYDYRRQHFERLPYDDDALRSAYHVREIDVRKLLQVRTQVDIGISHDWPQGIEWGGNVDELFRRKPHFVEDAETGKLGSPAARYVLDRLRPAHWFSAHLHVKYESILEHNEYVPPRTVNAINPPSQQSRMKDPALNLEAEVDRNKGVQDSVEQPNQAPEPVVSSQSPTMPRMQPRGSEQDRVNAWRGFHEVAAKREAEENAEYLKAADEFRRRVEAGEIEKPKSQIDYQVTWKKVVTNDGLSREVADVVKTSIKSGKAPAQEESSEPAMKNADEIDIEMDSASETAETPNILPSAPALKGDLNTHAEIAAHPEQVDEVPDDLRTQLPASFHRPERAQVTTAVEEFPDGITNKATKFLALDKCELRKDFLDLLEIFPLSGSDMPDSQRPYQLEYDKEWLAITRVFAEGFEVGNKQASTPQDRGNAFYKPRIIEAETWVEENIVKKGKMIIPQNFSITAPVYDPSVPVTTLEQPVEYPNPQTAEFCEMLGIHNPFQLTEEQRQLQEEAVLQANEQRKLEPSGGRGRGFRGSRGGGRFGRGGGRRWRGGRRGRGP</sequence>
<feature type="compositionally biased region" description="Basic residues" evidence="1">
    <location>
        <begin position="616"/>
        <end position="629"/>
    </location>
</feature>